<dbReference type="PANTHER" id="PTHR15004:SF0">
    <property type="entry name" value="GLUTAMYL-TRNA(GLN) AMIDOTRANSFERASE SUBUNIT C, MITOCHONDRIAL"/>
    <property type="match status" value="1"/>
</dbReference>
<comment type="subunit">
    <text evidence="2 6">Heterotrimer of A, B and C subunits.</text>
</comment>
<dbReference type="GO" id="GO:0006450">
    <property type="term" value="P:regulation of translational fidelity"/>
    <property type="evidence" value="ECO:0007669"/>
    <property type="project" value="InterPro"/>
</dbReference>
<evidence type="ECO:0000313" key="7">
    <source>
        <dbReference type="EMBL" id="QGG49003.1"/>
    </source>
</evidence>
<comment type="catalytic activity">
    <reaction evidence="4 6">
        <text>L-aspartyl-tRNA(Asn) + L-glutamine + ATP + H2O = L-asparaginyl-tRNA(Asn) + L-glutamate + ADP + phosphate + 2 H(+)</text>
        <dbReference type="Rhea" id="RHEA:14513"/>
        <dbReference type="Rhea" id="RHEA-COMP:9674"/>
        <dbReference type="Rhea" id="RHEA-COMP:9677"/>
        <dbReference type="ChEBI" id="CHEBI:15377"/>
        <dbReference type="ChEBI" id="CHEBI:15378"/>
        <dbReference type="ChEBI" id="CHEBI:29985"/>
        <dbReference type="ChEBI" id="CHEBI:30616"/>
        <dbReference type="ChEBI" id="CHEBI:43474"/>
        <dbReference type="ChEBI" id="CHEBI:58359"/>
        <dbReference type="ChEBI" id="CHEBI:78515"/>
        <dbReference type="ChEBI" id="CHEBI:78516"/>
        <dbReference type="ChEBI" id="CHEBI:456216"/>
    </reaction>
</comment>
<dbReference type="OrthoDB" id="9813938at2"/>
<keyword evidence="6" id="KW-0067">ATP-binding</keyword>
<dbReference type="AlphaFoldDB" id="A0A5Q2N4Y7"/>
<evidence type="ECO:0000313" key="8">
    <source>
        <dbReference type="Proteomes" id="UP000366051"/>
    </source>
</evidence>
<evidence type="ECO:0000256" key="1">
    <source>
        <dbReference type="ARBA" id="ARBA00010757"/>
    </source>
</evidence>
<organism evidence="7 8">
    <name type="scientific">Heliorestis convoluta</name>
    <dbReference type="NCBI Taxonomy" id="356322"/>
    <lineage>
        <taxon>Bacteria</taxon>
        <taxon>Bacillati</taxon>
        <taxon>Bacillota</taxon>
        <taxon>Clostridia</taxon>
        <taxon>Eubacteriales</taxon>
        <taxon>Heliobacteriaceae</taxon>
        <taxon>Heliorestis</taxon>
    </lineage>
</organism>
<dbReference type="GO" id="GO:0016740">
    <property type="term" value="F:transferase activity"/>
    <property type="evidence" value="ECO:0007669"/>
    <property type="project" value="UniProtKB-KW"/>
</dbReference>
<comment type="function">
    <text evidence="3 6">Allows the formation of correctly charged Asn-tRNA(Asn) or Gln-tRNA(Gln) through the transamidation of misacylated Asp-tRNA(Asn) or Glu-tRNA(Gln) in organisms which lack either or both of asparaginyl-tRNA or glutaminyl-tRNA synthetases. The reaction takes place in the presence of glutamine and ATP through an activated phospho-Asp-tRNA(Asn) or phospho-Glu-tRNA(Gln).</text>
</comment>
<dbReference type="PANTHER" id="PTHR15004">
    <property type="entry name" value="GLUTAMYL-TRNA(GLN) AMIDOTRANSFERASE SUBUNIT C, MITOCHONDRIAL"/>
    <property type="match status" value="1"/>
</dbReference>
<dbReference type="GO" id="GO:0006412">
    <property type="term" value="P:translation"/>
    <property type="evidence" value="ECO:0007669"/>
    <property type="project" value="UniProtKB-UniRule"/>
</dbReference>
<accession>A0A5Q2N4Y7</accession>
<dbReference type="HAMAP" id="MF_00122">
    <property type="entry name" value="GatC"/>
    <property type="match status" value="1"/>
</dbReference>
<evidence type="ECO:0000256" key="3">
    <source>
        <dbReference type="ARBA" id="ARBA00024799"/>
    </source>
</evidence>
<comment type="similarity">
    <text evidence="1 6">Belongs to the GatC family.</text>
</comment>
<dbReference type="EMBL" id="CP045875">
    <property type="protein sequence ID" value="QGG49003.1"/>
    <property type="molecule type" value="Genomic_DNA"/>
</dbReference>
<dbReference type="NCBIfam" id="TIGR00135">
    <property type="entry name" value="gatC"/>
    <property type="match status" value="1"/>
</dbReference>
<dbReference type="Proteomes" id="UP000366051">
    <property type="component" value="Chromosome"/>
</dbReference>
<dbReference type="GO" id="GO:0005524">
    <property type="term" value="F:ATP binding"/>
    <property type="evidence" value="ECO:0007669"/>
    <property type="project" value="UniProtKB-KW"/>
</dbReference>
<dbReference type="InterPro" id="IPR003837">
    <property type="entry name" value="GatC"/>
</dbReference>
<keyword evidence="6" id="KW-0648">Protein biosynthesis</keyword>
<dbReference type="GO" id="GO:0070681">
    <property type="term" value="P:glutaminyl-tRNAGln biosynthesis via transamidation"/>
    <property type="evidence" value="ECO:0007669"/>
    <property type="project" value="TreeGrafter"/>
</dbReference>
<dbReference type="GO" id="GO:0050566">
    <property type="term" value="F:asparaginyl-tRNA synthase (glutamine-hydrolyzing) activity"/>
    <property type="evidence" value="ECO:0007669"/>
    <property type="project" value="RHEA"/>
</dbReference>
<dbReference type="Gene3D" id="1.10.20.60">
    <property type="entry name" value="Glu-tRNAGln amidotransferase C subunit, N-terminal domain"/>
    <property type="match status" value="1"/>
</dbReference>
<evidence type="ECO:0000256" key="4">
    <source>
        <dbReference type="ARBA" id="ARBA00047380"/>
    </source>
</evidence>
<dbReference type="GO" id="GO:0050567">
    <property type="term" value="F:glutaminyl-tRNA synthase (glutamine-hydrolyzing) activity"/>
    <property type="evidence" value="ECO:0007669"/>
    <property type="project" value="UniProtKB-UniRule"/>
</dbReference>
<dbReference type="SUPFAM" id="SSF141000">
    <property type="entry name" value="Glu-tRNAGln amidotransferase C subunit"/>
    <property type="match status" value="1"/>
</dbReference>
<dbReference type="InterPro" id="IPR036113">
    <property type="entry name" value="Asp/Glu-ADT_sf_sub_c"/>
</dbReference>
<dbReference type="KEGG" id="hcv:FTV88_2914"/>
<protein>
    <recommendedName>
        <fullName evidence="6">Aspartyl/glutamyl-tRNA(Asn/Gln) amidotransferase subunit C</fullName>
        <shortName evidence="6">Asp/Glu-ADT subunit C</shortName>
        <ecNumber evidence="6">6.3.5.-</ecNumber>
    </recommendedName>
</protein>
<sequence length="94" mass="10683">MALTREEVEHVAKLARLELSEGEVEKYTVQLNAILEYARKLDDLDTSNVPPTAHAFPLENIMREDKVTASMEQERVVANAPDEEEGFFKVPRIV</sequence>
<evidence type="ECO:0000256" key="2">
    <source>
        <dbReference type="ARBA" id="ARBA00011123"/>
    </source>
</evidence>
<dbReference type="RefSeq" id="WP_153726058.1">
    <property type="nucleotide sequence ID" value="NZ_CP045875.1"/>
</dbReference>
<evidence type="ECO:0000256" key="5">
    <source>
        <dbReference type="ARBA" id="ARBA00047913"/>
    </source>
</evidence>
<keyword evidence="6" id="KW-0547">Nucleotide-binding</keyword>
<name>A0A5Q2N4Y7_9FIRM</name>
<gene>
    <name evidence="6 7" type="primary">gatC</name>
    <name evidence="7" type="ORF">FTV88_2914</name>
</gene>
<evidence type="ECO:0000256" key="6">
    <source>
        <dbReference type="HAMAP-Rule" id="MF_00122"/>
    </source>
</evidence>
<keyword evidence="8" id="KW-1185">Reference proteome</keyword>
<reference evidence="8" key="1">
    <citation type="submission" date="2019-11" db="EMBL/GenBank/DDBJ databases">
        <title>Genome sequence of Heliorestis convoluta strain HH, an alkaliphilic and minimalistic phototrophic bacterium from a soda lake in Egypt.</title>
        <authorList>
            <person name="Dewey E.D."/>
            <person name="Stokes L.M."/>
            <person name="Burchell B.M."/>
            <person name="Shaffer K.N."/>
            <person name="Huntington A.M."/>
            <person name="Baker J.M."/>
            <person name="Nadendla S."/>
            <person name="Giglio M.G."/>
            <person name="Touchman J.W."/>
            <person name="Blankenship R.E."/>
            <person name="Madigan M.T."/>
            <person name="Sattley W.M."/>
        </authorList>
    </citation>
    <scope>NUCLEOTIDE SEQUENCE [LARGE SCALE GENOMIC DNA]</scope>
    <source>
        <strain evidence="8">HH</strain>
    </source>
</reference>
<dbReference type="EC" id="6.3.5.-" evidence="6"/>
<comment type="catalytic activity">
    <reaction evidence="5 6">
        <text>L-glutamyl-tRNA(Gln) + L-glutamine + ATP + H2O = L-glutaminyl-tRNA(Gln) + L-glutamate + ADP + phosphate + H(+)</text>
        <dbReference type="Rhea" id="RHEA:17521"/>
        <dbReference type="Rhea" id="RHEA-COMP:9681"/>
        <dbReference type="Rhea" id="RHEA-COMP:9684"/>
        <dbReference type="ChEBI" id="CHEBI:15377"/>
        <dbReference type="ChEBI" id="CHEBI:15378"/>
        <dbReference type="ChEBI" id="CHEBI:29985"/>
        <dbReference type="ChEBI" id="CHEBI:30616"/>
        <dbReference type="ChEBI" id="CHEBI:43474"/>
        <dbReference type="ChEBI" id="CHEBI:58359"/>
        <dbReference type="ChEBI" id="CHEBI:78520"/>
        <dbReference type="ChEBI" id="CHEBI:78521"/>
        <dbReference type="ChEBI" id="CHEBI:456216"/>
    </reaction>
</comment>
<keyword evidence="7" id="KW-0808">Transferase</keyword>
<keyword evidence="6 7" id="KW-0436">Ligase</keyword>
<proteinExistence type="inferred from homology"/>
<dbReference type="Pfam" id="PF02686">
    <property type="entry name" value="GatC"/>
    <property type="match status" value="1"/>
</dbReference>